<feature type="non-terminal residue" evidence="2">
    <location>
        <position position="59"/>
    </location>
</feature>
<feature type="compositionally biased region" description="Basic and acidic residues" evidence="1">
    <location>
        <begin position="1"/>
        <end position="17"/>
    </location>
</feature>
<name>A0A3S5AG04_9PLAT</name>
<accession>A0A3S5AG04</accession>
<gene>
    <name evidence="2" type="ORF">PXEA_LOCUS21751</name>
</gene>
<dbReference type="Proteomes" id="UP000784294">
    <property type="component" value="Unassembled WGS sequence"/>
</dbReference>
<feature type="compositionally biased region" description="Polar residues" evidence="1">
    <location>
        <begin position="24"/>
        <end position="40"/>
    </location>
</feature>
<dbReference type="EMBL" id="CAAALY010094062">
    <property type="protein sequence ID" value="VEL28311.1"/>
    <property type="molecule type" value="Genomic_DNA"/>
</dbReference>
<comment type="caution">
    <text evidence="2">The sequence shown here is derived from an EMBL/GenBank/DDBJ whole genome shotgun (WGS) entry which is preliminary data.</text>
</comment>
<keyword evidence="3" id="KW-1185">Reference proteome</keyword>
<evidence type="ECO:0000313" key="3">
    <source>
        <dbReference type="Proteomes" id="UP000784294"/>
    </source>
</evidence>
<protein>
    <submittedName>
        <fullName evidence="2">Uncharacterized protein</fullName>
    </submittedName>
</protein>
<organism evidence="2 3">
    <name type="scientific">Protopolystoma xenopodis</name>
    <dbReference type="NCBI Taxonomy" id="117903"/>
    <lineage>
        <taxon>Eukaryota</taxon>
        <taxon>Metazoa</taxon>
        <taxon>Spiralia</taxon>
        <taxon>Lophotrochozoa</taxon>
        <taxon>Platyhelminthes</taxon>
        <taxon>Monogenea</taxon>
        <taxon>Polyopisthocotylea</taxon>
        <taxon>Polystomatidea</taxon>
        <taxon>Polystomatidae</taxon>
        <taxon>Protopolystoma</taxon>
    </lineage>
</organism>
<reference evidence="2" key="1">
    <citation type="submission" date="2018-11" db="EMBL/GenBank/DDBJ databases">
        <authorList>
            <consortium name="Pathogen Informatics"/>
        </authorList>
    </citation>
    <scope>NUCLEOTIDE SEQUENCE</scope>
</reference>
<feature type="region of interest" description="Disordered" evidence="1">
    <location>
        <begin position="1"/>
        <end position="59"/>
    </location>
</feature>
<evidence type="ECO:0000256" key="1">
    <source>
        <dbReference type="SAM" id="MobiDB-lite"/>
    </source>
</evidence>
<evidence type="ECO:0000313" key="2">
    <source>
        <dbReference type="EMBL" id="VEL28311.1"/>
    </source>
</evidence>
<sequence length="59" mass="6446">MGRGREFAAGQRVEKASSARLHHLSTSSRVAATTPASNELTRARQKKRHEEDCLGATLL</sequence>
<dbReference type="AlphaFoldDB" id="A0A3S5AG04"/>
<proteinExistence type="predicted"/>